<dbReference type="Proteomes" id="UP000186684">
    <property type="component" value="Unassembled WGS sequence"/>
</dbReference>
<keyword evidence="1" id="KW-0472">Membrane</keyword>
<reference evidence="3" key="1">
    <citation type="submission" date="2017-01" db="EMBL/GenBank/DDBJ databases">
        <authorList>
            <person name="Varghese N."/>
            <person name="Submissions S."/>
        </authorList>
    </citation>
    <scope>NUCLEOTIDE SEQUENCE [LARGE SCALE GENOMIC DNA]</scope>
    <source>
        <strain evidence="3">DSM 29430</strain>
    </source>
</reference>
<keyword evidence="3" id="KW-1185">Reference proteome</keyword>
<name>A0A1N7PFR5_9RHOB</name>
<gene>
    <name evidence="2" type="ORF">SAMN05421759_11542</name>
</gene>
<sequence>MSPDIALALGIFLSALAVTSALAAFAERRRPVVACLLALGAGWAIVFAWQGSEDGYRLADIPMVFYEVIAALR</sequence>
<accession>A0A1N7PFR5</accession>
<dbReference type="EMBL" id="FTOQ01000015">
    <property type="protein sequence ID" value="SIT09386.1"/>
    <property type="molecule type" value="Genomic_DNA"/>
</dbReference>
<evidence type="ECO:0000313" key="2">
    <source>
        <dbReference type="EMBL" id="SIT09386.1"/>
    </source>
</evidence>
<dbReference type="OrthoDB" id="7875801at2"/>
<keyword evidence="1" id="KW-0812">Transmembrane</keyword>
<protein>
    <submittedName>
        <fullName evidence="2">Uncharacterized protein</fullName>
    </submittedName>
</protein>
<evidence type="ECO:0000313" key="3">
    <source>
        <dbReference type="Proteomes" id="UP000186684"/>
    </source>
</evidence>
<dbReference type="AlphaFoldDB" id="A0A1N7PFR5"/>
<evidence type="ECO:0000256" key="1">
    <source>
        <dbReference type="SAM" id="Phobius"/>
    </source>
</evidence>
<dbReference type="STRING" id="633194.SAMN05421759_11542"/>
<proteinExistence type="predicted"/>
<dbReference type="RefSeq" id="WP_076450034.1">
    <property type="nucleotide sequence ID" value="NZ_FTOQ01000015.1"/>
</dbReference>
<organism evidence="2 3">
    <name type="scientific">Roseivivax lentus</name>
    <dbReference type="NCBI Taxonomy" id="633194"/>
    <lineage>
        <taxon>Bacteria</taxon>
        <taxon>Pseudomonadati</taxon>
        <taxon>Pseudomonadota</taxon>
        <taxon>Alphaproteobacteria</taxon>
        <taxon>Rhodobacterales</taxon>
        <taxon>Roseobacteraceae</taxon>
        <taxon>Roseivivax</taxon>
    </lineage>
</organism>
<keyword evidence="1" id="KW-1133">Transmembrane helix</keyword>
<feature type="transmembrane region" description="Helical" evidence="1">
    <location>
        <begin position="31"/>
        <end position="49"/>
    </location>
</feature>